<proteinExistence type="predicted"/>
<dbReference type="InterPro" id="IPR003105">
    <property type="entry name" value="SRA_YDG"/>
</dbReference>
<dbReference type="GeneID" id="17253713"/>
<evidence type="ECO:0000259" key="4">
    <source>
        <dbReference type="PROSITE" id="PS51015"/>
    </source>
</evidence>
<comment type="subcellular location">
    <subcellularLocation>
        <location evidence="2">Nucleus</location>
    </subcellularLocation>
</comment>
<dbReference type="OMA" id="ARWYLEW"/>
<dbReference type="Pfam" id="PF02182">
    <property type="entry name" value="SAD_SRA"/>
    <property type="match status" value="1"/>
</dbReference>
<dbReference type="RefSeq" id="XP_005759992.1">
    <property type="nucleotide sequence ID" value="XM_005759935.1"/>
</dbReference>
<name>A0A0D3JLW2_EMIH1</name>
<dbReference type="EnsemblProtists" id="EOD07563">
    <property type="protein sequence ID" value="EOD07563"/>
    <property type="gene ID" value="EMIHUDRAFT_218555"/>
</dbReference>
<dbReference type="PaxDb" id="2903-EOD07563"/>
<sequence>MELEPQPVSVLAKLAQGRAAIGRNGGARADLLALNAILKLHGAPSQAFGAVDGVPVGLVLQRRAELAAAGVHRHFLSDVTPSVLGVESIIVPPPGVEPRAVDDYGERLLLRGWCAGASDGAAAVAAGEACLRALQPNESSRRPIRVVRVVEGAGGEGGPGYRYDGLYLALRRTSAAAEMLGASTEPCYLLERDPLAYLPSELEAVAGDARRVSVEEALSFSALALRRLLAARKALVASMEPHEVLEVAALREASVRRIRAAVEMLHAPDDPSSALLPPPTLPPWPSRLRNSA</sequence>
<dbReference type="PROSITE" id="PS51015">
    <property type="entry name" value="YDG"/>
    <property type="match status" value="1"/>
</dbReference>
<feature type="compositionally biased region" description="Pro residues" evidence="3">
    <location>
        <begin position="276"/>
        <end position="285"/>
    </location>
</feature>
<feature type="region of interest" description="Disordered" evidence="3">
    <location>
        <begin position="269"/>
        <end position="292"/>
    </location>
</feature>
<organism evidence="5 6">
    <name type="scientific">Emiliania huxleyi (strain CCMP1516)</name>
    <dbReference type="NCBI Taxonomy" id="280463"/>
    <lineage>
        <taxon>Eukaryota</taxon>
        <taxon>Haptista</taxon>
        <taxon>Haptophyta</taxon>
        <taxon>Prymnesiophyceae</taxon>
        <taxon>Isochrysidales</taxon>
        <taxon>Noelaerhabdaceae</taxon>
        <taxon>Emiliania</taxon>
    </lineage>
</organism>
<dbReference type="RefSeq" id="XP_005776926.1">
    <property type="nucleotide sequence ID" value="XM_005776869.1"/>
</dbReference>
<dbReference type="EnsemblProtists" id="EOD24497">
    <property type="protein sequence ID" value="EOD24497"/>
    <property type="gene ID" value="EMIHUDRAFT_238432"/>
</dbReference>
<evidence type="ECO:0000256" key="3">
    <source>
        <dbReference type="SAM" id="MobiDB-lite"/>
    </source>
</evidence>
<dbReference type="GO" id="GO:0005634">
    <property type="term" value="C:nucleus"/>
    <property type="evidence" value="ECO:0007669"/>
    <property type="project" value="UniProtKB-SubCell"/>
</dbReference>
<dbReference type="SMART" id="SM00466">
    <property type="entry name" value="SRA"/>
    <property type="match status" value="1"/>
</dbReference>
<keyword evidence="1 2" id="KW-0539">Nucleus</keyword>
<dbReference type="GeneID" id="17270041"/>
<protein>
    <recommendedName>
        <fullName evidence="4">YDG domain-containing protein</fullName>
    </recommendedName>
</protein>
<evidence type="ECO:0000313" key="5">
    <source>
        <dbReference type="EnsemblProtists" id="EOD24497"/>
    </source>
</evidence>
<evidence type="ECO:0000313" key="6">
    <source>
        <dbReference type="Proteomes" id="UP000013827"/>
    </source>
</evidence>
<dbReference type="KEGG" id="ehx:EMIHUDRAFT_218555"/>
<dbReference type="SUPFAM" id="SSF88697">
    <property type="entry name" value="PUA domain-like"/>
    <property type="match status" value="1"/>
</dbReference>
<dbReference type="KEGG" id="ehx:EMIHUDRAFT_238432"/>
<dbReference type="Proteomes" id="UP000013827">
    <property type="component" value="Unassembled WGS sequence"/>
</dbReference>
<dbReference type="InterPro" id="IPR036987">
    <property type="entry name" value="SRA-YDG_sf"/>
</dbReference>
<accession>A0A0D3JLW2</accession>
<dbReference type="HOGENOM" id="CLU_954519_0_0_1"/>
<reference evidence="5" key="2">
    <citation type="submission" date="2024-10" db="UniProtKB">
        <authorList>
            <consortium name="EnsemblProtists"/>
        </authorList>
    </citation>
    <scope>IDENTIFICATION</scope>
</reference>
<dbReference type="Gene3D" id="2.30.280.10">
    <property type="entry name" value="SRA-YDG"/>
    <property type="match status" value="1"/>
</dbReference>
<dbReference type="InterPro" id="IPR015947">
    <property type="entry name" value="PUA-like_sf"/>
</dbReference>
<evidence type="ECO:0000256" key="2">
    <source>
        <dbReference type="PROSITE-ProRule" id="PRU00358"/>
    </source>
</evidence>
<feature type="domain" description="YDG" evidence="4">
    <location>
        <begin position="49"/>
        <end position="192"/>
    </location>
</feature>
<dbReference type="AlphaFoldDB" id="A0A0D3JLW2"/>
<evidence type="ECO:0000256" key="1">
    <source>
        <dbReference type="ARBA" id="ARBA00023242"/>
    </source>
</evidence>
<reference evidence="6" key="1">
    <citation type="journal article" date="2013" name="Nature">
        <title>Pan genome of the phytoplankton Emiliania underpins its global distribution.</title>
        <authorList>
            <person name="Read B.A."/>
            <person name="Kegel J."/>
            <person name="Klute M.J."/>
            <person name="Kuo A."/>
            <person name="Lefebvre S.C."/>
            <person name="Maumus F."/>
            <person name="Mayer C."/>
            <person name="Miller J."/>
            <person name="Monier A."/>
            <person name="Salamov A."/>
            <person name="Young J."/>
            <person name="Aguilar M."/>
            <person name="Claverie J.M."/>
            <person name="Frickenhaus S."/>
            <person name="Gonzalez K."/>
            <person name="Herman E.K."/>
            <person name="Lin Y.C."/>
            <person name="Napier J."/>
            <person name="Ogata H."/>
            <person name="Sarno A.F."/>
            <person name="Shmutz J."/>
            <person name="Schroeder D."/>
            <person name="de Vargas C."/>
            <person name="Verret F."/>
            <person name="von Dassow P."/>
            <person name="Valentin K."/>
            <person name="Van de Peer Y."/>
            <person name="Wheeler G."/>
            <person name="Dacks J.B."/>
            <person name="Delwiche C.F."/>
            <person name="Dyhrman S.T."/>
            <person name="Glockner G."/>
            <person name="John U."/>
            <person name="Richards T."/>
            <person name="Worden A.Z."/>
            <person name="Zhang X."/>
            <person name="Grigoriev I.V."/>
            <person name="Allen A.E."/>
            <person name="Bidle K."/>
            <person name="Borodovsky M."/>
            <person name="Bowler C."/>
            <person name="Brownlee C."/>
            <person name="Cock J.M."/>
            <person name="Elias M."/>
            <person name="Gladyshev V.N."/>
            <person name="Groth M."/>
            <person name="Guda C."/>
            <person name="Hadaegh A."/>
            <person name="Iglesias-Rodriguez M.D."/>
            <person name="Jenkins J."/>
            <person name="Jones B.M."/>
            <person name="Lawson T."/>
            <person name="Leese F."/>
            <person name="Lindquist E."/>
            <person name="Lobanov A."/>
            <person name="Lomsadze A."/>
            <person name="Malik S.B."/>
            <person name="Marsh M.E."/>
            <person name="Mackinder L."/>
            <person name="Mock T."/>
            <person name="Mueller-Roeber B."/>
            <person name="Pagarete A."/>
            <person name="Parker M."/>
            <person name="Probert I."/>
            <person name="Quesneville H."/>
            <person name="Raines C."/>
            <person name="Rensing S.A."/>
            <person name="Riano-Pachon D.M."/>
            <person name="Richier S."/>
            <person name="Rokitta S."/>
            <person name="Shiraiwa Y."/>
            <person name="Soanes D.M."/>
            <person name="van der Giezen M."/>
            <person name="Wahlund T.M."/>
            <person name="Williams B."/>
            <person name="Wilson W."/>
            <person name="Wolfe G."/>
            <person name="Wurch L.L."/>
        </authorList>
    </citation>
    <scope>NUCLEOTIDE SEQUENCE</scope>
</reference>
<keyword evidence="6" id="KW-1185">Reference proteome</keyword>